<dbReference type="Proteomes" id="UP000324222">
    <property type="component" value="Unassembled WGS sequence"/>
</dbReference>
<feature type="compositionally biased region" description="Basic residues" evidence="2">
    <location>
        <begin position="353"/>
        <end position="374"/>
    </location>
</feature>
<feature type="region of interest" description="Disordered" evidence="2">
    <location>
        <begin position="290"/>
        <end position="388"/>
    </location>
</feature>
<feature type="coiled-coil region" evidence="1">
    <location>
        <begin position="72"/>
        <end position="103"/>
    </location>
</feature>
<gene>
    <name evidence="3" type="ORF">E2C01_075576</name>
</gene>
<dbReference type="AlphaFoldDB" id="A0A5B7IG59"/>
<evidence type="ECO:0000313" key="4">
    <source>
        <dbReference type="Proteomes" id="UP000324222"/>
    </source>
</evidence>
<protein>
    <submittedName>
        <fullName evidence="3">Uncharacterized protein</fullName>
    </submittedName>
</protein>
<comment type="caution">
    <text evidence="3">The sequence shown here is derived from an EMBL/GenBank/DDBJ whole genome shotgun (WGS) entry which is preliminary data.</text>
</comment>
<proteinExistence type="predicted"/>
<sequence length="418" mass="47079">MDLFPTVVTGAVVFSLTRHGLCAVVVLGCCGGGGVVGGMEVVRMLCCPCRWLLPSCVRDSEKHELRRRLYRHRRRRTALQRLEERREEARREEERERQRVRERALLHQQFCHLYRSERLTSNSADDTSVTCSSRSSLPPNSQCASNDTHLQDSSPEAGPAVLLLQQAECHGAEESETGDTAGCQQEREARLPPPPRWVSCLPRVEEEATDEGEGEEPSGTVRPAPAPRPLSLLATTPDSTKYLHLKAAGQRFSLMSYSDWLREGTKGTSPTSLTYSLAAGVLRRVRSEPRLPQAGSRHDSLPPGTPSGCCGREGKEDGVRRERKRSGGRRNGESSAGSSRSRQSSANTSRHPQQPRHARSRPTRSRSNRRRSRRVDRASSRRDQGSDARVGPGLTDLLWCQTAYRLWWWWWWWWCSCC</sequence>
<feature type="region of interest" description="Disordered" evidence="2">
    <location>
        <begin position="122"/>
        <end position="155"/>
    </location>
</feature>
<evidence type="ECO:0000256" key="1">
    <source>
        <dbReference type="SAM" id="Coils"/>
    </source>
</evidence>
<reference evidence="3 4" key="1">
    <citation type="submission" date="2019-05" db="EMBL/GenBank/DDBJ databases">
        <title>Another draft genome of Portunus trituberculatus and its Hox gene families provides insights of decapod evolution.</title>
        <authorList>
            <person name="Jeong J.-H."/>
            <person name="Song I."/>
            <person name="Kim S."/>
            <person name="Choi T."/>
            <person name="Kim D."/>
            <person name="Ryu S."/>
            <person name="Kim W."/>
        </authorList>
    </citation>
    <scope>NUCLEOTIDE SEQUENCE [LARGE SCALE GENOMIC DNA]</scope>
    <source>
        <tissue evidence="3">Muscle</tissue>
    </source>
</reference>
<feature type="compositionally biased region" description="Basic and acidic residues" evidence="2">
    <location>
        <begin position="375"/>
        <end position="386"/>
    </location>
</feature>
<accession>A0A5B7IG59</accession>
<keyword evidence="1" id="KW-0175">Coiled coil</keyword>
<evidence type="ECO:0000313" key="3">
    <source>
        <dbReference type="EMBL" id="MPC80976.1"/>
    </source>
</evidence>
<name>A0A5B7IG59_PORTR</name>
<dbReference type="EMBL" id="VSRR010055591">
    <property type="protein sequence ID" value="MPC80976.1"/>
    <property type="molecule type" value="Genomic_DNA"/>
</dbReference>
<organism evidence="3 4">
    <name type="scientific">Portunus trituberculatus</name>
    <name type="common">Swimming crab</name>
    <name type="synonym">Neptunus trituberculatus</name>
    <dbReference type="NCBI Taxonomy" id="210409"/>
    <lineage>
        <taxon>Eukaryota</taxon>
        <taxon>Metazoa</taxon>
        <taxon>Ecdysozoa</taxon>
        <taxon>Arthropoda</taxon>
        <taxon>Crustacea</taxon>
        <taxon>Multicrustacea</taxon>
        <taxon>Malacostraca</taxon>
        <taxon>Eumalacostraca</taxon>
        <taxon>Eucarida</taxon>
        <taxon>Decapoda</taxon>
        <taxon>Pleocyemata</taxon>
        <taxon>Brachyura</taxon>
        <taxon>Eubrachyura</taxon>
        <taxon>Portunoidea</taxon>
        <taxon>Portunidae</taxon>
        <taxon>Portuninae</taxon>
        <taxon>Portunus</taxon>
    </lineage>
</organism>
<feature type="region of interest" description="Disordered" evidence="2">
    <location>
        <begin position="170"/>
        <end position="235"/>
    </location>
</feature>
<evidence type="ECO:0000256" key="2">
    <source>
        <dbReference type="SAM" id="MobiDB-lite"/>
    </source>
</evidence>
<keyword evidence="4" id="KW-1185">Reference proteome</keyword>
<feature type="compositionally biased region" description="Acidic residues" evidence="2">
    <location>
        <begin position="207"/>
        <end position="216"/>
    </location>
</feature>
<feature type="compositionally biased region" description="Low complexity" evidence="2">
    <location>
        <begin position="333"/>
        <end position="350"/>
    </location>
</feature>
<feature type="compositionally biased region" description="Polar residues" evidence="2">
    <location>
        <begin position="122"/>
        <end position="154"/>
    </location>
</feature>